<organism evidence="2 3">
    <name type="scientific">Forsythia ovata</name>
    <dbReference type="NCBI Taxonomy" id="205694"/>
    <lineage>
        <taxon>Eukaryota</taxon>
        <taxon>Viridiplantae</taxon>
        <taxon>Streptophyta</taxon>
        <taxon>Embryophyta</taxon>
        <taxon>Tracheophyta</taxon>
        <taxon>Spermatophyta</taxon>
        <taxon>Magnoliopsida</taxon>
        <taxon>eudicotyledons</taxon>
        <taxon>Gunneridae</taxon>
        <taxon>Pentapetalae</taxon>
        <taxon>asterids</taxon>
        <taxon>lamiids</taxon>
        <taxon>Lamiales</taxon>
        <taxon>Oleaceae</taxon>
        <taxon>Forsythieae</taxon>
        <taxon>Forsythia</taxon>
    </lineage>
</organism>
<name>A0ABD1RLW4_9LAMI</name>
<proteinExistence type="predicted"/>
<dbReference type="EMBL" id="JBFOLJ010000012">
    <property type="protein sequence ID" value="KAL2488872.1"/>
    <property type="molecule type" value="Genomic_DNA"/>
</dbReference>
<evidence type="ECO:0000313" key="3">
    <source>
        <dbReference type="Proteomes" id="UP001604277"/>
    </source>
</evidence>
<comment type="caution">
    <text evidence="2">The sequence shown here is derived from an EMBL/GenBank/DDBJ whole genome shotgun (WGS) entry which is preliminary data.</text>
</comment>
<accession>A0ABD1RLW4</accession>
<dbReference type="Gene3D" id="2.40.50.140">
    <property type="entry name" value="Nucleic acid-binding proteins"/>
    <property type="match status" value="1"/>
</dbReference>
<feature type="domain" description="Replication protein A 70 kDa DNA-binding subunit B/D first OB fold" evidence="1">
    <location>
        <begin position="58"/>
        <end position="138"/>
    </location>
</feature>
<sequence>MGDKRASQNRWRRELNARKKELRRHELVVNGENLPMRKRNRHLTGLARRVLTLSGSLPGQTSWTTIVVVAEKSMARTAQHSPDKYQNMVLVDPQGNKVHATIYNNDITAFQNTLILSKTYLISNATVRHTDPKYRPRTAPVQWTINGRTRIEEQDENHDALDNRSISPAVRTSTDEDYFAYIRATKRETGGVQKIVQTKYHSESCIQELVIINEK</sequence>
<dbReference type="SUPFAM" id="SSF50249">
    <property type="entry name" value="Nucleic acid-binding proteins"/>
    <property type="match status" value="1"/>
</dbReference>
<reference evidence="3" key="1">
    <citation type="submission" date="2024-07" db="EMBL/GenBank/DDBJ databases">
        <title>Two chromosome-level genome assemblies of Korean endemic species Abeliophyllum distichum and Forsythia ovata (Oleaceae).</title>
        <authorList>
            <person name="Jang H."/>
        </authorList>
    </citation>
    <scope>NUCLEOTIDE SEQUENCE [LARGE SCALE GENOMIC DNA]</scope>
</reference>
<dbReference type="InterPro" id="IPR003871">
    <property type="entry name" value="RFA1B/D_OB_1st"/>
</dbReference>
<dbReference type="InterPro" id="IPR012340">
    <property type="entry name" value="NA-bd_OB-fold"/>
</dbReference>
<dbReference type="AlphaFoldDB" id="A0ABD1RLW4"/>
<dbReference type="Pfam" id="PF02721">
    <property type="entry name" value="DUF223"/>
    <property type="match status" value="1"/>
</dbReference>
<keyword evidence="3" id="KW-1185">Reference proteome</keyword>
<gene>
    <name evidence="2" type="ORF">Fot_42164</name>
</gene>
<evidence type="ECO:0000313" key="2">
    <source>
        <dbReference type="EMBL" id="KAL2488872.1"/>
    </source>
</evidence>
<protein>
    <submittedName>
        <fullName evidence="2">Replication protein A 70 kDa DNA-binding subunit D-like</fullName>
    </submittedName>
</protein>
<dbReference type="Proteomes" id="UP001604277">
    <property type="component" value="Unassembled WGS sequence"/>
</dbReference>
<evidence type="ECO:0000259" key="1">
    <source>
        <dbReference type="Pfam" id="PF02721"/>
    </source>
</evidence>